<evidence type="ECO:0000313" key="10">
    <source>
        <dbReference type="Proteomes" id="UP000008181"/>
    </source>
</evidence>
<sequence length="536" mass="55826">MGVPTGAAGRGASKSPTQPSKTSPPRQDNPSDTNRDAPLKPEEPASVEPAKTLPPPPRPAQQQSGNTPDYFNSAAGSLSLEPNPFEQSFGGSAPPETPGGTKLPSVAALTSPSSLLPGSTPFSWGAGSLRTGPLSPAMLSGPTNDYFGDTHHIRGGFPTPNESSLRTGLTPGGSGSMFPAPSPNSQALFAQINGPAPTPGTLDFHRTALSAAAAKREQAHAQQPSSLPVAPTSQPQDMPGGGQAPKAEPKAAADPFDPHDNDAANGLFMLARGRNSTQPGPVSQYPPPPPAPVQPHADPSGAPAVQPLSTNTSPQMDGAPSLTGSSVRGASEASAGSDESEVARPNTRSRGKRSSGGAAANSRRKAEDAPVKAPPAKKTKSNGGAAAANGNENGGSEDEQHDTKNGKEEASSGSKPKMTEEEKRRNFLERNRVAALKCRQRKKQWLANLQNKVEAYSNENESLTNQIVHLREEVVSLKTLLLAHKDCPITQQQNVQHAIMQQGLEPYNPQMNPYGLPPAISGQPVMAGQAMNRRFS</sequence>
<dbReference type="GO" id="GO:0005634">
    <property type="term" value="C:nucleus"/>
    <property type="evidence" value="ECO:0007669"/>
    <property type="project" value="UniProtKB-SubCell"/>
</dbReference>
<dbReference type="PANTHER" id="PTHR19304">
    <property type="entry name" value="CYCLIC-AMP RESPONSE ELEMENT BINDING PROTEIN"/>
    <property type="match status" value="1"/>
</dbReference>
<feature type="compositionally biased region" description="Basic and acidic residues" evidence="7">
    <location>
        <begin position="247"/>
        <end position="262"/>
    </location>
</feature>
<feature type="coiled-coil region" evidence="6">
    <location>
        <begin position="439"/>
        <end position="480"/>
    </location>
</feature>
<reference evidence="9 10" key="1">
    <citation type="journal article" date="2011" name="Nat. Biotechnol.">
        <title>Comparative genomic analysis of the thermophilic biomass-degrading fungi Myceliophthora thermophila and Thielavia terrestris.</title>
        <authorList>
            <person name="Berka R.M."/>
            <person name="Grigoriev I.V."/>
            <person name="Otillar R."/>
            <person name="Salamov A."/>
            <person name="Grimwood J."/>
            <person name="Reid I."/>
            <person name="Ishmael N."/>
            <person name="John T."/>
            <person name="Darmond C."/>
            <person name="Moisan M.-C."/>
            <person name="Henrissat B."/>
            <person name="Coutinho P.M."/>
            <person name="Lombard V."/>
            <person name="Natvig D.O."/>
            <person name="Lindquist E."/>
            <person name="Schmutz J."/>
            <person name="Lucas S."/>
            <person name="Harris P."/>
            <person name="Powlowski J."/>
            <person name="Bellemare A."/>
            <person name="Taylor D."/>
            <person name="Butler G."/>
            <person name="de Vries R.P."/>
            <person name="Allijn I.E."/>
            <person name="van den Brink J."/>
            <person name="Ushinsky S."/>
            <person name="Storms R."/>
            <person name="Powell A.J."/>
            <person name="Paulsen I.T."/>
            <person name="Elbourne L.D.H."/>
            <person name="Baker S.E."/>
            <person name="Magnuson J."/>
            <person name="LaBoissiere S."/>
            <person name="Clutterbuck A.J."/>
            <person name="Martinez D."/>
            <person name="Wogulis M."/>
            <person name="de Leon A.L."/>
            <person name="Rey M.W."/>
            <person name="Tsang A."/>
        </authorList>
    </citation>
    <scope>NUCLEOTIDE SEQUENCE [LARGE SCALE GENOMIC DNA]</scope>
    <source>
        <strain evidence="10">ATCC 38088 / NRRL 8126</strain>
    </source>
</reference>
<evidence type="ECO:0000259" key="8">
    <source>
        <dbReference type="PROSITE" id="PS50217"/>
    </source>
</evidence>
<dbReference type="InterPro" id="IPR004827">
    <property type="entry name" value="bZIP"/>
</dbReference>
<evidence type="ECO:0000256" key="2">
    <source>
        <dbReference type="ARBA" id="ARBA00023015"/>
    </source>
</evidence>
<dbReference type="KEGG" id="ttt:THITE_2106467"/>
<dbReference type="Proteomes" id="UP000008181">
    <property type="component" value="Chromosome 1"/>
</dbReference>
<evidence type="ECO:0000256" key="7">
    <source>
        <dbReference type="SAM" id="MobiDB-lite"/>
    </source>
</evidence>
<feature type="compositionally biased region" description="Low complexity" evidence="7">
    <location>
        <begin position="13"/>
        <end position="25"/>
    </location>
</feature>
<evidence type="ECO:0000256" key="6">
    <source>
        <dbReference type="SAM" id="Coils"/>
    </source>
</evidence>
<dbReference type="GO" id="GO:0003677">
    <property type="term" value="F:DNA binding"/>
    <property type="evidence" value="ECO:0007669"/>
    <property type="project" value="UniProtKB-KW"/>
</dbReference>
<feature type="domain" description="BZIP" evidence="8">
    <location>
        <begin position="421"/>
        <end position="484"/>
    </location>
</feature>
<dbReference type="InterPro" id="IPR002112">
    <property type="entry name" value="Leuzip_Jun"/>
</dbReference>
<feature type="compositionally biased region" description="Basic and acidic residues" evidence="7">
    <location>
        <begin position="401"/>
        <end position="410"/>
    </location>
</feature>
<keyword evidence="6" id="KW-0175">Coiled coil</keyword>
<keyword evidence="2" id="KW-0805">Transcription regulation</keyword>
<keyword evidence="10" id="KW-1185">Reference proteome</keyword>
<dbReference type="Pfam" id="PF11787">
    <property type="entry name" value="Aft1_HRR"/>
    <property type="match status" value="1"/>
</dbReference>
<dbReference type="EMBL" id="CP003009">
    <property type="protein sequence ID" value="AEO62367.1"/>
    <property type="molecule type" value="Genomic_DNA"/>
</dbReference>
<feature type="compositionally biased region" description="Low complexity" evidence="7">
    <location>
        <begin position="103"/>
        <end position="120"/>
    </location>
</feature>
<dbReference type="InterPro" id="IPR021756">
    <property type="entry name" value="TF_Aft1_HRR"/>
</dbReference>
<dbReference type="PROSITE" id="PS50217">
    <property type="entry name" value="BZIP"/>
    <property type="match status" value="1"/>
</dbReference>
<dbReference type="GeneID" id="11521566"/>
<dbReference type="FunFam" id="1.20.5.170:FF:000053">
    <property type="entry name" value="BZIP transcription factor AtfA"/>
    <property type="match status" value="1"/>
</dbReference>
<gene>
    <name evidence="9" type="ORF">THITE_2106467</name>
</gene>
<evidence type="ECO:0000313" key="9">
    <source>
        <dbReference type="EMBL" id="AEO62367.1"/>
    </source>
</evidence>
<feature type="region of interest" description="Disordered" evidence="7">
    <location>
        <begin position="150"/>
        <end position="426"/>
    </location>
</feature>
<evidence type="ECO:0000256" key="3">
    <source>
        <dbReference type="ARBA" id="ARBA00023125"/>
    </source>
</evidence>
<name>G2QXP9_THETT</name>
<evidence type="ECO:0000256" key="1">
    <source>
        <dbReference type="ARBA" id="ARBA00004123"/>
    </source>
</evidence>
<dbReference type="HOGENOM" id="CLU_034316_1_0_1"/>
<dbReference type="SUPFAM" id="SSF57959">
    <property type="entry name" value="Leucine zipper domain"/>
    <property type="match status" value="1"/>
</dbReference>
<dbReference type="CDD" id="cd14687">
    <property type="entry name" value="bZIP_ATF2"/>
    <property type="match status" value="1"/>
</dbReference>
<evidence type="ECO:0000256" key="4">
    <source>
        <dbReference type="ARBA" id="ARBA00023163"/>
    </source>
</evidence>
<dbReference type="SMART" id="SM00338">
    <property type="entry name" value="BRLZ"/>
    <property type="match status" value="1"/>
</dbReference>
<dbReference type="eggNOG" id="KOG1414">
    <property type="taxonomic scope" value="Eukaryota"/>
</dbReference>
<accession>G2QXP9</accession>
<feature type="compositionally biased region" description="Basic and acidic residues" evidence="7">
    <location>
        <begin position="33"/>
        <end position="43"/>
    </location>
</feature>
<organism evidence="9 10">
    <name type="scientific">Thermothielavioides terrestris (strain ATCC 38088 / NRRL 8126)</name>
    <name type="common">Thielavia terrestris</name>
    <dbReference type="NCBI Taxonomy" id="578455"/>
    <lineage>
        <taxon>Eukaryota</taxon>
        <taxon>Fungi</taxon>
        <taxon>Dikarya</taxon>
        <taxon>Ascomycota</taxon>
        <taxon>Pezizomycotina</taxon>
        <taxon>Sordariomycetes</taxon>
        <taxon>Sordariomycetidae</taxon>
        <taxon>Sordariales</taxon>
        <taxon>Chaetomiaceae</taxon>
        <taxon>Thermothielavioides</taxon>
        <taxon>Thermothielavioides terrestris</taxon>
    </lineage>
</organism>
<dbReference type="Pfam" id="PF00170">
    <property type="entry name" value="bZIP_1"/>
    <property type="match status" value="1"/>
</dbReference>
<evidence type="ECO:0000256" key="5">
    <source>
        <dbReference type="ARBA" id="ARBA00023242"/>
    </source>
</evidence>
<feature type="compositionally biased region" description="Pro residues" evidence="7">
    <location>
        <begin position="284"/>
        <end position="293"/>
    </location>
</feature>
<dbReference type="InterPro" id="IPR051027">
    <property type="entry name" value="bZIP_transcription_factors"/>
</dbReference>
<proteinExistence type="predicted"/>
<keyword evidence="4" id="KW-0804">Transcription</keyword>
<comment type="subcellular location">
    <subcellularLocation>
        <location evidence="1">Nucleus</location>
    </subcellularLocation>
</comment>
<dbReference type="InterPro" id="IPR046347">
    <property type="entry name" value="bZIP_sf"/>
</dbReference>
<dbReference type="Pfam" id="PF11785">
    <property type="entry name" value="Aft1_OSA"/>
    <property type="match status" value="1"/>
</dbReference>
<feature type="region of interest" description="Disordered" evidence="7">
    <location>
        <begin position="1"/>
        <end position="120"/>
    </location>
</feature>
<dbReference type="Pfam" id="PF11786">
    <property type="entry name" value="Aft1_HRA"/>
    <property type="match status" value="1"/>
</dbReference>
<dbReference type="InterPro" id="IPR021755">
    <property type="entry name" value="TF_Aft1_HRA"/>
</dbReference>
<keyword evidence="5" id="KW-0539">Nucleus</keyword>
<feature type="compositionally biased region" description="Low complexity" evidence="7">
    <location>
        <begin position="382"/>
        <end position="391"/>
    </location>
</feature>
<feature type="compositionally biased region" description="Basic and acidic residues" evidence="7">
    <location>
        <begin position="417"/>
        <end position="426"/>
    </location>
</feature>
<dbReference type="PRINTS" id="PR00043">
    <property type="entry name" value="LEUZIPPRJUN"/>
</dbReference>
<feature type="compositionally biased region" description="Polar residues" evidence="7">
    <location>
        <begin position="64"/>
        <end position="76"/>
    </location>
</feature>
<dbReference type="STRING" id="578455.G2QXP9"/>
<protein>
    <recommendedName>
        <fullName evidence="8">BZIP domain-containing protein</fullName>
    </recommendedName>
</protein>
<dbReference type="AlphaFoldDB" id="G2QXP9"/>
<dbReference type="GO" id="GO:0003700">
    <property type="term" value="F:DNA-binding transcription factor activity"/>
    <property type="evidence" value="ECO:0007669"/>
    <property type="project" value="InterPro"/>
</dbReference>
<keyword evidence="3" id="KW-0238">DNA-binding</keyword>
<dbReference type="InterPro" id="IPR020956">
    <property type="entry name" value="TF_Aft1_OSM"/>
</dbReference>
<dbReference type="RefSeq" id="XP_003648703.1">
    <property type="nucleotide sequence ID" value="XM_003648655.1"/>
</dbReference>
<dbReference type="Gene3D" id="1.20.5.170">
    <property type="match status" value="1"/>
</dbReference>
<dbReference type="OrthoDB" id="295274at2759"/>